<evidence type="ECO:0000256" key="1">
    <source>
        <dbReference type="ARBA" id="ARBA00022553"/>
    </source>
</evidence>
<accession>A0A7L9WQU7</accession>
<dbReference type="PROSITE" id="PS50110">
    <property type="entry name" value="RESPONSE_REGULATORY"/>
    <property type="match status" value="1"/>
</dbReference>
<gene>
    <name evidence="4" type="ORF">F3W81_18815</name>
</gene>
<keyword evidence="5" id="KW-1185">Reference proteome</keyword>
<protein>
    <submittedName>
        <fullName evidence="4">Response regulator</fullName>
    </submittedName>
</protein>
<dbReference type="InterPro" id="IPR050595">
    <property type="entry name" value="Bact_response_regulator"/>
</dbReference>
<name>A0A7L9WQU7_9RHOB</name>
<dbReference type="AlphaFoldDB" id="A0A7L9WQU7"/>
<dbReference type="Pfam" id="PF00072">
    <property type="entry name" value="Response_reg"/>
    <property type="match status" value="1"/>
</dbReference>
<dbReference type="KEGG" id="pshq:F3W81_18815"/>
<feature type="modified residue" description="4-aspartylphosphate" evidence="2">
    <location>
        <position position="55"/>
    </location>
</feature>
<dbReference type="PANTHER" id="PTHR44591">
    <property type="entry name" value="STRESS RESPONSE REGULATOR PROTEIN 1"/>
    <property type="match status" value="1"/>
</dbReference>
<dbReference type="EMBL" id="CP045201">
    <property type="protein sequence ID" value="QOL82691.1"/>
    <property type="molecule type" value="Genomic_DNA"/>
</dbReference>
<organism evidence="4 5">
    <name type="scientific">Pseudooceanicola spongiae</name>
    <dbReference type="NCBI Taxonomy" id="2613965"/>
    <lineage>
        <taxon>Bacteria</taxon>
        <taxon>Pseudomonadati</taxon>
        <taxon>Pseudomonadota</taxon>
        <taxon>Alphaproteobacteria</taxon>
        <taxon>Rhodobacterales</taxon>
        <taxon>Paracoccaceae</taxon>
        <taxon>Pseudooceanicola</taxon>
    </lineage>
</organism>
<dbReference type="SMART" id="SM00448">
    <property type="entry name" value="REC"/>
    <property type="match status" value="1"/>
</dbReference>
<evidence type="ECO:0000313" key="5">
    <source>
        <dbReference type="Proteomes" id="UP000594118"/>
    </source>
</evidence>
<keyword evidence="1 2" id="KW-0597">Phosphoprotein</keyword>
<evidence type="ECO:0000256" key="2">
    <source>
        <dbReference type="PROSITE-ProRule" id="PRU00169"/>
    </source>
</evidence>
<feature type="domain" description="Response regulatory" evidence="3">
    <location>
        <begin position="6"/>
        <end position="120"/>
    </location>
</feature>
<dbReference type="PANTHER" id="PTHR44591:SF25">
    <property type="entry name" value="CHEMOTAXIS TWO-COMPONENT RESPONSE REGULATOR"/>
    <property type="match status" value="1"/>
</dbReference>
<evidence type="ECO:0000259" key="3">
    <source>
        <dbReference type="PROSITE" id="PS50110"/>
    </source>
</evidence>
<dbReference type="RefSeq" id="WP_193080984.1">
    <property type="nucleotide sequence ID" value="NZ_CP045201.1"/>
</dbReference>
<evidence type="ECO:0000313" key="4">
    <source>
        <dbReference type="EMBL" id="QOL82691.1"/>
    </source>
</evidence>
<dbReference type="Proteomes" id="UP000594118">
    <property type="component" value="Chromosome"/>
</dbReference>
<sequence>MSLPLLIAIVDDDPGVRGSVHSLLRSAGLDGVGFAAAEDLLAYDTPRDLDCIVTDLHMPGLSGIELQEQLALRHWHTPLILMTAYPTDMARQLAMSSGAVDFLTKPVDPDALLHAIEEATL</sequence>
<dbReference type="InterPro" id="IPR001789">
    <property type="entry name" value="Sig_transdc_resp-reg_receiver"/>
</dbReference>
<proteinExistence type="predicted"/>
<dbReference type="GO" id="GO:0000160">
    <property type="term" value="P:phosphorelay signal transduction system"/>
    <property type="evidence" value="ECO:0007669"/>
    <property type="project" value="InterPro"/>
</dbReference>
<dbReference type="InterPro" id="IPR011006">
    <property type="entry name" value="CheY-like_superfamily"/>
</dbReference>
<dbReference type="SUPFAM" id="SSF52172">
    <property type="entry name" value="CheY-like"/>
    <property type="match status" value="1"/>
</dbReference>
<dbReference type="Gene3D" id="3.40.50.2300">
    <property type="match status" value="1"/>
</dbReference>
<reference evidence="4 5" key="1">
    <citation type="submission" date="2019-10" db="EMBL/GenBank/DDBJ databases">
        <title>Pseudopuniceibacterium sp. HQ09 islated from Antarctica.</title>
        <authorList>
            <person name="Liao L."/>
            <person name="Su S."/>
            <person name="Chen B."/>
            <person name="Yu Y."/>
        </authorList>
    </citation>
    <scope>NUCLEOTIDE SEQUENCE [LARGE SCALE GENOMIC DNA]</scope>
    <source>
        <strain evidence="4 5">HQ09</strain>
    </source>
</reference>